<evidence type="ECO:0000313" key="2">
    <source>
        <dbReference type="Proteomes" id="UP000805193"/>
    </source>
</evidence>
<reference evidence="1 2" key="1">
    <citation type="journal article" date="2020" name="Cell">
        <title>Large-Scale Comparative Analyses of Tick Genomes Elucidate Their Genetic Diversity and Vector Capacities.</title>
        <authorList>
            <consortium name="Tick Genome and Microbiome Consortium (TIGMIC)"/>
            <person name="Jia N."/>
            <person name="Wang J."/>
            <person name="Shi W."/>
            <person name="Du L."/>
            <person name="Sun Y."/>
            <person name="Zhan W."/>
            <person name="Jiang J.F."/>
            <person name="Wang Q."/>
            <person name="Zhang B."/>
            <person name="Ji P."/>
            <person name="Bell-Sakyi L."/>
            <person name="Cui X.M."/>
            <person name="Yuan T.T."/>
            <person name="Jiang B.G."/>
            <person name="Yang W.F."/>
            <person name="Lam T.T."/>
            <person name="Chang Q.C."/>
            <person name="Ding S.J."/>
            <person name="Wang X.J."/>
            <person name="Zhu J.G."/>
            <person name="Ruan X.D."/>
            <person name="Zhao L."/>
            <person name="Wei J.T."/>
            <person name="Ye R.Z."/>
            <person name="Que T.C."/>
            <person name="Du C.H."/>
            <person name="Zhou Y.H."/>
            <person name="Cheng J.X."/>
            <person name="Dai P.F."/>
            <person name="Guo W.B."/>
            <person name="Han X.H."/>
            <person name="Huang E.J."/>
            <person name="Li L.F."/>
            <person name="Wei W."/>
            <person name="Gao Y.C."/>
            <person name="Liu J.Z."/>
            <person name="Shao H.Z."/>
            <person name="Wang X."/>
            <person name="Wang C.C."/>
            <person name="Yang T.C."/>
            <person name="Huo Q.B."/>
            <person name="Li W."/>
            <person name="Chen H.Y."/>
            <person name="Chen S.E."/>
            <person name="Zhou L.G."/>
            <person name="Ni X.B."/>
            <person name="Tian J.H."/>
            <person name="Sheng Y."/>
            <person name="Liu T."/>
            <person name="Pan Y.S."/>
            <person name="Xia L.Y."/>
            <person name="Li J."/>
            <person name="Zhao F."/>
            <person name="Cao W.C."/>
        </authorList>
    </citation>
    <scope>NUCLEOTIDE SEQUENCE [LARGE SCALE GENOMIC DNA]</scope>
    <source>
        <strain evidence="1">Iper-2018</strain>
    </source>
</reference>
<accession>A0AC60Q1L0</accession>
<gene>
    <name evidence="1" type="ORF">HPB47_025554</name>
</gene>
<keyword evidence="2" id="KW-1185">Reference proteome</keyword>
<sequence>MTADAEISAGNRDAEVTPSTRFNFVKRLSSLPAVVTLWDEAARFYARLKDSDVVVGKTLRLVESGTGLVTEGGRFVVNKFTRQLGYVDDLACRGLDKLEDVYPDVAKKQPGEILKDICIYGRKKCIDAQDYGVGKHMNERGLEAVKGPSSGVSDVIALLTLLDTVALKAQVCVKACVAARAAALCQLADDVVSHVRNFFTSPQESADAVNLRHVYLSLRITYVAVFVDRPFFLLRDLFVYVRLSDFLALLQDFLGDLLRPSEEPQPICKRPIVDSEHRMSSSGSSSISSDSSDSASDV</sequence>
<evidence type="ECO:0000313" key="1">
    <source>
        <dbReference type="EMBL" id="KAG0427366.1"/>
    </source>
</evidence>
<dbReference type="Proteomes" id="UP000805193">
    <property type="component" value="Unassembled WGS sequence"/>
</dbReference>
<dbReference type="EMBL" id="JABSTQ010009632">
    <property type="protein sequence ID" value="KAG0427366.1"/>
    <property type="molecule type" value="Genomic_DNA"/>
</dbReference>
<proteinExistence type="predicted"/>
<protein>
    <submittedName>
        <fullName evidence="1">Uncharacterized protein</fullName>
    </submittedName>
</protein>
<name>A0AC60Q1L0_IXOPE</name>
<organism evidence="1 2">
    <name type="scientific">Ixodes persulcatus</name>
    <name type="common">Taiga tick</name>
    <dbReference type="NCBI Taxonomy" id="34615"/>
    <lineage>
        <taxon>Eukaryota</taxon>
        <taxon>Metazoa</taxon>
        <taxon>Ecdysozoa</taxon>
        <taxon>Arthropoda</taxon>
        <taxon>Chelicerata</taxon>
        <taxon>Arachnida</taxon>
        <taxon>Acari</taxon>
        <taxon>Parasitiformes</taxon>
        <taxon>Ixodida</taxon>
        <taxon>Ixodoidea</taxon>
        <taxon>Ixodidae</taxon>
        <taxon>Ixodinae</taxon>
        <taxon>Ixodes</taxon>
    </lineage>
</organism>
<comment type="caution">
    <text evidence="1">The sequence shown here is derived from an EMBL/GenBank/DDBJ whole genome shotgun (WGS) entry which is preliminary data.</text>
</comment>